<accession>A0ACC0G993</accession>
<comment type="caution">
    <text evidence="1">The sequence shown here is derived from an EMBL/GenBank/DDBJ whole genome shotgun (WGS) entry which is preliminary data.</text>
</comment>
<evidence type="ECO:0000313" key="2">
    <source>
        <dbReference type="Proteomes" id="UP001060215"/>
    </source>
</evidence>
<organism evidence="1 2">
    <name type="scientific">Camellia lanceoleosa</name>
    <dbReference type="NCBI Taxonomy" id="1840588"/>
    <lineage>
        <taxon>Eukaryota</taxon>
        <taxon>Viridiplantae</taxon>
        <taxon>Streptophyta</taxon>
        <taxon>Embryophyta</taxon>
        <taxon>Tracheophyta</taxon>
        <taxon>Spermatophyta</taxon>
        <taxon>Magnoliopsida</taxon>
        <taxon>eudicotyledons</taxon>
        <taxon>Gunneridae</taxon>
        <taxon>Pentapetalae</taxon>
        <taxon>asterids</taxon>
        <taxon>Ericales</taxon>
        <taxon>Theaceae</taxon>
        <taxon>Camellia</taxon>
    </lineage>
</organism>
<keyword evidence="2" id="KW-1185">Reference proteome</keyword>
<name>A0ACC0G993_9ERIC</name>
<sequence>MEDSFPQWLVAGKSRRGSALREPENSPRIEDGVPAKARRLGDVLGSSADLGKGLEEVPERRAVRDGVIDGASDEDTVAELRHLCWKNSI</sequence>
<proteinExistence type="predicted"/>
<protein>
    <submittedName>
        <fullName evidence="1">Uncharacterized protein</fullName>
    </submittedName>
</protein>
<evidence type="ECO:0000313" key="1">
    <source>
        <dbReference type="EMBL" id="KAI7997625.1"/>
    </source>
</evidence>
<gene>
    <name evidence="1" type="ORF">LOK49_LG10G02066</name>
</gene>
<reference evidence="1 2" key="1">
    <citation type="journal article" date="2022" name="Plant J.">
        <title>Chromosome-level genome of Camellia lanceoleosa provides a valuable resource for understanding genome evolution and self-incompatibility.</title>
        <authorList>
            <person name="Gong W."/>
            <person name="Xiao S."/>
            <person name="Wang L."/>
            <person name="Liao Z."/>
            <person name="Chang Y."/>
            <person name="Mo W."/>
            <person name="Hu G."/>
            <person name="Li W."/>
            <person name="Zhao G."/>
            <person name="Zhu H."/>
            <person name="Hu X."/>
            <person name="Ji K."/>
            <person name="Xiang X."/>
            <person name="Song Q."/>
            <person name="Yuan D."/>
            <person name="Jin S."/>
            <person name="Zhang L."/>
        </authorList>
    </citation>
    <scope>NUCLEOTIDE SEQUENCE [LARGE SCALE GENOMIC DNA]</scope>
    <source>
        <strain evidence="1">SQ_2022a</strain>
    </source>
</reference>
<dbReference type="EMBL" id="CM045767">
    <property type="protein sequence ID" value="KAI7997625.1"/>
    <property type="molecule type" value="Genomic_DNA"/>
</dbReference>
<dbReference type="Proteomes" id="UP001060215">
    <property type="component" value="Chromosome 10"/>
</dbReference>